<sequence>MNKKHGRSWSHGSKVSGSPLFSKQSLLFLPGWLKCTLAFLQPAGSARRPATSVMAIIPENSAILILAIPGTRT</sequence>
<keyword evidence="2" id="KW-1185">Reference proteome</keyword>
<evidence type="ECO:0000313" key="2">
    <source>
        <dbReference type="Proteomes" id="UP000525298"/>
    </source>
</evidence>
<organism evidence="1 2">
    <name type="scientific">Desulfosalsimonas propionicica</name>
    <dbReference type="NCBI Taxonomy" id="332175"/>
    <lineage>
        <taxon>Bacteria</taxon>
        <taxon>Pseudomonadati</taxon>
        <taxon>Thermodesulfobacteriota</taxon>
        <taxon>Desulfobacteria</taxon>
        <taxon>Desulfobacterales</taxon>
        <taxon>Desulfosalsimonadaceae</taxon>
        <taxon>Desulfosalsimonas</taxon>
    </lineage>
</organism>
<dbReference type="Proteomes" id="UP000525298">
    <property type="component" value="Unassembled WGS sequence"/>
</dbReference>
<reference evidence="1 2" key="1">
    <citation type="submission" date="2020-07" db="EMBL/GenBank/DDBJ databases">
        <title>Genomic Encyclopedia of Type Strains, Phase IV (KMG-IV): sequencing the most valuable type-strain genomes for metagenomic binning, comparative biology and taxonomic classification.</title>
        <authorList>
            <person name="Goeker M."/>
        </authorList>
    </citation>
    <scope>NUCLEOTIDE SEQUENCE [LARGE SCALE GENOMIC DNA]</scope>
    <source>
        <strain evidence="1 2">DSM 17721</strain>
    </source>
</reference>
<protein>
    <submittedName>
        <fullName evidence="1">Uncharacterized protein</fullName>
    </submittedName>
</protein>
<accession>A0A7W0HKQ2</accession>
<proteinExistence type="predicted"/>
<comment type="caution">
    <text evidence="1">The sequence shown here is derived from an EMBL/GenBank/DDBJ whole genome shotgun (WGS) entry which is preliminary data.</text>
</comment>
<evidence type="ECO:0000313" key="1">
    <source>
        <dbReference type="EMBL" id="MBA2881465.1"/>
    </source>
</evidence>
<name>A0A7W0HKQ2_9BACT</name>
<gene>
    <name evidence="1" type="ORF">HNR65_001792</name>
</gene>
<dbReference type="AlphaFoldDB" id="A0A7W0HKQ2"/>
<dbReference type="RefSeq" id="WP_181551125.1">
    <property type="nucleotide sequence ID" value="NZ_JACDUS010000004.1"/>
</dbReference>
<dbReference type="EMBL" id="JACDUS010000004">
    <property type="protein sequence ID" value="MBA2881465.1"/>
    <property type="molecule type" value="Genomic_DNA"/>
</dbReference>